<dbReference type="CDD" id="cd10017">
    <property type="entry name" value="B3_DNA"/>
    <property type="match status" value="1"/>
</dbReference>
<dbReference type="SMART" id="SM01019">
    <property type="entry name" value="B3"/>
    <property type="match status" value="1"/>
</dbReference>
<organism evidence="8 9">
    <name type="scientific">Aquilegia coerulea</name>
    <name type="common">Rocky mountain columbine</name>
    <dbReference type="NCBI Taxonomy" id="218851"/>
    <lineage>
        <taxon>Eukaryota</taxon>
        <taxon>Viridiplantae</taxon>
        <taxon>Streptophyta</taxon>
        <taxon>Embryophyta</taxon>
        <taxon>Tracheophyta</taxon>
        <taxon>Spermatophyta</taxon>
        <taxon>Magnoliopsida</taxon>
        <taxon>Ranunculales</taxon>
        <taxon>Ranunculaceae</taxon>
        <taxon>Thalictroideae</taxon>
        <taxon>Aquilegia</taxon>
    </lineage>
</organism>
<dbReference type="OrthoDB" id="757982at2759"/>
<evidence type="ECO:0000256" key="3">
    <source>
        <dbReference type="ARBA" id="ARBA00023125"/>
    </source>
</evidence>
<dbReference type="GO" id="GO:0003700">
    <property type="term" value="F:DNA-binding transcription factor activity"/>
    <property type="evidence" value="ECO:0007669"/>
    <property type="project" value="InterPro"/>
</dbReference>
<dbReference type="STRING" id="218851.A0A2G5CVU5"/>
<protein>
    <recommendedName>
        <fullName evidence="7">TF-B3 domain-containing protein</fullName>
    </recommendedName>
</protein>
<accession>A0A2G5CVU5</accession>
<dbReference type="SUPFAM" id="SSF101936">
    <property type="entry name" value="DNA-binding pseudobarrel domain"/>
    <property type="match status" value="1"/>
</dbReference>
<name>A0A2G5CVU5_AQUCA</name>
<dbReference type="InterPro" id="IPR015300">
    <property type="entry name" value="DNA-bd_pseudobarrel_sf"/>
</dbReference>
<dbReference type="Proteomes" id="UP000230069">
    <property type="component" value="Unassembled WGS sequence"/>
</dbReference>
<evidence type="ECO:0000313" key="8">
    <source>
        <dbReference type="EMBL" id="PIA35402.1"/>
    </source>
</evidence>
<dbReference type="InterPro" id="IPR003340">
    <property type="entry name" value="B3_DNA-bd"/>
</dbReference>
<keyword evidence="2" id="KW-0805">Transcription regulation</keyword>
<feature type="region of interest" description="Disordered" evidence="6">
    <location>
        <begin position="348"/>
        <end position="371"/>
    </location>
</feature>
<keyword evidence="3" id="KW-0238">DNA-binding</keyword>
<comment type="subcellular location">
    <subcellularLocation>
        <location evidence="1">Nucleus</location>
    </subcellularLocation>
</comment>
<dbReference type="GO" id="GO:0003677">
    <property type="term" value="F:DNA binding"/>
    <property type="evidence" value="ECO:0007669"/>
    <property type="project" value="UniProtKB-KW"/>
</dbReference>
<feature type="region of interest" description="Disordered" evidence="6">
    <location>
        <begin position="392"/>
        <end position="411"/>
    </location>
</feature>
<proteinExistence type="predicted"/>
<dbReference type="Pfam" id="PF02362">
    <property type="entry name" value="B3"/>
    <property type="match status" value="1"/>
</dbReference>
<evidence type="ECO:0000313" key="9">
    <source>
        <dbReference type="Proteomes" id="UP000230069"/>
    </source>
</evidence>
<dbReference type="PANTHER" id="PTHR31140:SF90">
    <property type="entry name" value="B3 DOMAIN-CONTAINING TRANSCRIPTION FACTOR LEC2"/>
    <property type="match status" value="1"/>
</dbReference>
<keyword evidence="5" id="KW-0539">Nucleus</keyword>
<evidence type="ECO:0000256" key="4">
    <source>
        <dbReference type="ARBA" id="ARBA00023163"/>
    </source>
</evidence>
<feature type="compositionally biased region" description="Polar residues" evidence="6">
    <location>
        <begin position="394"/>
        <end position="410"/>
    </location>
</feature>
<evidence type="ECO:0000259" key="7">
    <source>
        <dbReference type="PROSITE" id="PS50863"/>
    </source>
</evidence>
<dbReference type="Gene3D" id="2.40.330.10">
    <property type="entry name" value="DNA-binding pseudobarrel domain"/>
    <property type="match status" value="1"/>
</dbReference>
<dbReference type="InterPro" id="IPR044800">
    <property type="entry name" value="LEC2-like"/>
</dbReference>
<feature type="compositionally biased region" description="Low complexity" evidence="6">
    <location>
        <begin position="353"/>
        <end position="362"/>
    </location>
</feature>
<reference evidence="8 9" key="1">
    <citation type="submission" date="2017-09" db="EMBL/GenBank/DDBJ databases">
        <title>WGS assembly of Aquilegia coerulea Goldsmith.</title>
        <authorList>
            <person name="Hodges S."/>
            <person name="Kramer E."/>
            <person name="Nordborg M."/>
            <person name="Tomkins J."/>
            <person name="Borevitz J."/>
            <person name="Derieg N."/>
            <person name="Yan J."/>
            <person name="Mihaltcheva S."/>
            <person name="Hayes R.D."/>
            <person name="Rokhsar D."/>
        </authorList>
    </citation>
    <scope>NUCLEOTIDE SEQUENCE [LARGE SCALE GENOMIC DNA]</scope>
    <source>
        <strain evidence="9">cv. Goldsmith</strain>
    </source>
</reference>
<sequence length="599" mass="66977">MHENIIIGFPTHKFLLGVHVIQTRSLWGQRLVRESSSCFCMVATCTATNTDAHTHGFPMNEARVKTSSPSSPTAQTNLSLFSSLLSNSDEDDDLVEKKQNIDPNRERLINEPIQRENPFPSLFSAPAATVAEYPSMYYLPNFQSGGDNVINSDQSTTDGQNVAAAPFPVMNSQQGFVRVGNDLTPIFPGLNSSWVPQPVGNPYQYCCFPYNTMCAVPPNLKEKTDDAWISQDPQQMESQFGHIPGSFYQESVFHGNFLPFQAMLQNPYFPTPVRDTPSSCPLSSFITKSQEVGACATSRGSRDDYPYVPKPIRGPVLNYTDSATFTDKEEANDNSIDGSSLMPIHKRKLDGPSNMNNTSNTSPLEGKNNENLEPSARHVIPRWMETNAAEAIQSMRSSRVSTSAEPQSRYPTAADSYKLEEEKEIEGKDWVLLVQKELRNTDVGNLGRIVLPKKEAEANLPQLVAKDGLILQMEDMIFSIKWKFKYRYWPNNKSRMYVMENTGDFVRTHNLQTGDFFIVYKEKSSGKYIVRGKKGVKSNGDCGKPEEGETEVKKQLSKRRALLSANGNVDVKSENGAFAAWERFSLEENNGSSQFIKPL</sequence>
<dbReference type="InParanoid" id="A0A2G5CVU5"/>
<keyword evidence="9" id="KW-1185">Reference proteome</keyword>
<keyword evidence="4" id="KW-0804">Transcription</keyword>
<dbReference type="GO" id="GO:0005634">
    <property type="term" value="C:nucleus"/>
    <property type="evidence" value="ECO:0007669"/>
    <property type="project" value="UniProtKB-SubCell"/>
</dbReference>
<feature type="domain" description="TF-B3" evidence="7">
    <location>
        <begin position="434"/>
        <end position="536"/>
    </location>
</feature>
<gene>
    <name evidence="8" type="ORF">AQUCO_03500050v1</name>
</gene>
<dbReference type="PANTHER" id="PTHR31140">
    <property type="entry name" value="B3 DOMAIN-CONTAINING TRANSCRIPTION FACTOR ABI3"/>
    <property type="match status" value="1"/>
</dbReference>
<evidence type="ECO:0000256" key="6">
    <source>
        <dbReference type="SAM" id="MobiDB-lite"/>
    </source>
</evidence>
<dbReference type="AlphaFoldDB" id="A0A2G5CVU5"/>
<dbReference type="PROSITE" id="PS50863">
    <property type="entry name" value="B3"/>
    <property type="match status" value="1"/>
</dbReference>
<dbReference type="EMBL" id="KZ305052">
    <property type="protein sequence ID" value="PIA35402.1"/>
    <property type="molecule type" value="Genomic_DNA"/>
</dbReference>
<evidence type="ECO:0000256" key="2">
    <source>
        <dbReference type="ARBA" id="ARBA00023015"/>
    </source>
</evidence>
<evidence type="ECO:0000256" key="5">
    <source>
        <dbReference type="ARBA" id="ARBA00023242"/>
    </source>
</evidence>
<evidence type="ECO:0000256" key="1">
    <source>
        <dbReference type="ARBA" id="ARBA00004123"/>
    </source>
</evidence>